<dbReference type="EMBL" id="JABFUD020000023">
    <property type="protein sequence ID" value="KAI5061224.1"/>
    <property type="molecule type" value="Genomic_DNA"/>
</dbReference>
<sequence>MEVAKATRRKMTCILSIDGGGIRGVIPATILLFFEQQLQILDGPDVRIADYFDVIAGTSTGGIIGGILSAPNEKGRPLFKAEDIMKFYTEEGPKIFARRGVPLITQLVGPKHDGDVLENILDKNLKDLKMKDTLSDLLIPTFDIKLMQPAYFSTSEAQHDESKNAYVRDVLRGTSAAPTYFAPHIFNTTTSSGQTRAFNLVDGGVGINNPAHLSIAHTLYNRVKGEGGEVSTAIDIEGYRNLLVLSLGTGKVVKSYNASDAANWGILSWVLKDGQVPVMDIVSECSADVVDYNLSVLFSILQRPENYLRIQAFGISKEVQTLDNVASDNIQKLRDIGEKLLDMPVTNVNVESGDTFVERGLGTNKEALIRFAKELSKEYRARLSIQ</sequence>
<dbReference type="GO" id="GO:0047372">
    <property type="term" value="F:monoacylglycerol lipase activity"/>
    <property type="evidence" value="ECO:0007669"/>
    <property type="project" value="TreeGrafter"/>
</dbReference>
<dbReference type="GO" id="GO:0016042">
    <property type="term" value="P:lipid catabolic process"/>
    <property type="evidence" value="ECO:0007669"/>
    <property type="project" value="UniProtKB-UniRule"/>
</dbReference>
<dbReference type="AlphaFoldDB" id="A0A9D4Z4R0"/>
<reference evidence="6" key="1">
    <citation type="submission" date="2021-01" db="EMBL/GenBank/DDBJ databases">
        <title>Adiantum capillus-veneris genome.</title>
        <authorList>
            <person name="Fang Y."/>
            <person name="Liao Q."/>
        </authorList>
    </citation>
    <scope>NUCLEOTIDE SEQUENCE</scope>
    <source>
        <strain evidence="6">H3</strain>
        <tissue evidence="6">Leaf</tissue>
    </source>
</reference>
<keyword evidence="2 3" id="KW-0443">Lipid metabolism</keyword>
<evidence type="ECO:0000259" key="5">
    <source>
        <dbReference type="PROSITE" id="PS51635"/>
    </source>
</evidence>
<dbReference type="InterPro" id="IPR002641">
    <property type="entry name" value="PNPLA_dom"/>
</dbReference>
<evidence type="ECO:0000313" key="6">
    <source>
        <dbReference type="EMBL" id="KAI5061224.1"/>
    </source>
</evidence>
<proteinExistence type="inferred from homology"/>
<comment type="function">
    <text evidence="4">Lipolytic acyl hydrolase (LAH).</text>
</comment>
<dbReference type="Gene3D" id="3.40.1090.10">
    <property type="entry name" value="Cytosolic phospholipase A2 catalytic domain"/>
    <property type="match status" value="1"/>
</dbReference>
<evidence type="ECO:0000313" key="7">
    <source>
        <dbReference type="Proteomes" id="UP000886520"/>
    </source>
</evidence>
<dbReference type="InterPro" id="IPR016035">
    <property type="entry name" value="Acyl_Trfase/lysoPLipase"/>
</dbReference>
<accession>A0A9D4Z4R0</accession>
<dbReference type="Pfam" id="PF01734">
    <property type="entry name" value="Patatin"/>
    <property type="match status" value="1"/>
</dbReference>
<feature type="active site" description="Proton acceptor" evidence="3">
    <location>
        <position position="202"/>
    </location>
</feature>
<comment type="caution">
    <text evidence="6">The sequence shown here is derived from an EMBL/GenBank/DDBJ whole genome shotgun (WGS) entry which is preliminary data.</text>
</comment>
<keyword evidence="7" id="KW-1185">Reference proteome</keyword>
<dbReference type="PANTHER" id="PTHR32176">
    <property type="entry name" value="XYLOSE ISOMERASE"/>
    <property type="match status" value="1"/>
</dbReference>
<dbReference type="EC" id="3.1.1.-" evidence="4"/>
<dbReference type="SUPFAM" id="SSF52151">
    <property type="entry name" value="FabD/lysophospholipase-like"/>
    <property type="match status" value="1"/>
</dbReference>
<feature type="domain" description="PNPLA" evidence="5">
    <location>
        <begin position="15"/>
        <end position="215"/>
    </location>
</feature>
<feature type="active site" description="Nucleophile" evidence="3">
    <location>
        <position position="59"/>
    </location>
</feature>
<feature type="short sequence motif" description="DGA/G" evidence="3">
    <location>
        <begin position="202"/>
        <end position="204"/>
    </location>
</feature>
<dbReference type="PANTHER" id="PTHR32176:SF92">
    <property type="entry name" value="XYLOSE ISOMERASE"/>
    <property type="match status" value="1"/>
</dbReference>
<name>A0A9D4Z4R0_ADICA</name>
<comment type="domain">
    <text evidence="4">The nitrogen atoms of the two glycine residues in the GGXR motif define the oxyanion hole, and stabilize the oxyanion that forms during the nucleophilic attack by the catalytic serine during substrate cleavage.</text>
</comment>
<feature type="short sequence motif" description="GXGXXG" evidence="3">
    <location>
        <begin position="19"/>
        <end position="24"/>
    </location>
</feature>
<protein>
    <recommendedName>
        <fullName evidence="4">Patatin</fullName>
        <ecNumber evidence="4">3.1.1.-</ecNumber>
    </recommendedName>
</protein>
<keyword evidence="3 4" id="KW-0442">Lipid degradation</keyword>
<evidence type="ECO:0000256" key="4">
    <source>
        <dbReference type="RuleBase" id="RU361262"/>
    </source>
</evidence>
<feature type="short sequence motif" description="GXSXG" evidence="3">
    <location>
        <begin position="57"/>
        <end position="61"/>
    </location>
</feature>
<evidence type="ECO:0000256" key="3">
    <source>
        <dbReference type="PROSITE-ProRule" id="PRU01161"/>
    </source>
</evidence>
<dbReference type="PROSITE" id="PS51635">
    <property type="entry name" value="PNPLA"/>
    <property type="match status" value="1"/>
</dbReference>
<organism evidence="6 7">
    <name type="scientific">Adiantum capillus-veneris</name>
    <name type="common">Maidenhair fern</name>
    <dbReference type="NCBI Taxonomy" id="13818"/>
    <lineage>
        <taxon>Eukaryota</taxon>
        <taxon>Viridiplantae</taxon>
        <taxon>Streptophyta</taxon>
        <taxon>Embryophyta</taxon>
        <taxon>Tracheophyta</taxon>
        <taxon>Polypodiopsida</taxon>
        <taxon>Polypodiidae</taxon>
        <taxon>Polypodiales</taxon>
        <taxon>Pteridineae</taxon>
        <taxon>Pteridaceae</taxon>
        <taxon>Vittarioideae</taxon>
        <taxon>Adiantum</taxon>
    </lineage>
</organism>
<comment type="similarity">
    <text evidence="1 4">Belongs to the patatin family.</text>
</comment>
<evidence type="ECO:0000256" key="2">
    <source>
        <dbReference type="ARBA" id="ARBA00023098"/>
    </source>
</evidence>
<dbReference type="GO" id="GO:0004620">
    <property type="term" value="F:phospholipase activity"/>
    <property type="evidence" value="ECO:0007669"/>
    <property type="project" value="TreeGrafter"/>
</dbReference>
<keyword evidence="3 4" id="KW-0378">Hydrolase</keyword>
<evidence type="ECO:0000256" key="1">
    <source>
        <dbReference type="ARBA" id="ARBA00010240"/>
    </source>
</evidence>
<gene>
    <name evidence="6" type="ORF">GOP47_0023729</name>
</gene>
<dbReference type="OrthoDB" id="1658288at2759"/>
<dbReference type="Proteomes" id="UP000886520">
    <property type="component" value="Chromosome 23"/>
</dbReference>